<reference evidence="4" key="1">
    <citation type="submission" date="2021-01" db="EMBL/GenBank/DDBJ databases">
        <authorList>
            <person name="Corre E."/>
            <person name="Pelletier E."/>
            <person name="Niang G."/>
            <person name="Scheremetjew M."/>
            <person name="Finn R."/>
            <person name="Kale V."/>
            <person name="Holt S."/>
            <person name="Cochrane G."/>
            <person name="Meng A."/>
            <person name="Brown T."/>
            <person name="Cohen L."/>
        </authorList>
    </citation>
    <scope>NUCLEOTIDE SEQUENCE</scope>
    <source>
        <strain evidence="4">GSO104</strain>
    </source>
</reference>
<dbReference type="EMBL" id="HBNS01042558">
    <property type="protein sequence ID" value="CAE4641675.1"/>
    <property type="molecule type" value="Transcribed_RNA"/>
</dbReference>
<dbReference type="InterPro" id="IPR029962">
    <property type="entry name" value="TBL"/>
</dbReference>
<name>A0A6V2LHJ2_9STRA</name>
<evidence type="ECO:0000313" key="3">
    <source>
        <dbReference type="EMBL" id="CAE4641675.1"/>
    </source>
</evidence>
<protein>
    <recommendedName>
        <fullName evidence="2">Trichome birefringence-like C-terminal domain-containing protein</fullName>
    </recommendedName>
</protein>
<feature type="domain" description="Trichome birefringence-like C-terminal" evidence="2">
    <location>
        <begin position="646"/>
        <end position="912"/>
    </location>
</feature>
<comment type="similarity">
    <text evidence="1">Belongs to the PC-esterase family. TBL subfamily.</text>
</comment>
<dbReference type="PANTHER" id="PTHR32285">
    <property type="entry name" value="PROTEIN TRICHOME BIREFRINGENCE-LIKE 9-RELATED"/>
    <property type="match status" value="1"/>
</dbReference>
<proteinExistence type="inferred from homology"/>
<dbReference type="InterPro" id="IPR026057">
    <property type="entry name" value="TBL_C"/>
</dbReference>
<dbReference type="Pfam" id="PF13839">
    <property type="entry name" value="PC-Esterase"/>
    <property type="match status" value="1"/>
</dbReference>
<dbReference type="EMBL" id="HBNS01042565">
    <property type="protein sequence ID" value="CAE4641688.1"/>
    <property type="molecule type" value="Transcribed_RNA"/>
</dbReference>
<evidence type="ECO:0000259" key="2">
    <source>
        <dbReference type="Pfam" id="PF13839"/>
    </source>
</evidence>
<dbReference type="AlphaFoldDB" id="A0A6V2LHJ2"/>
<evidence type="ECO:0000313" key="4">
    <source>
        <dbReference type="EMBL" id="CAE4641688.1"/>
    </source>
</evidence>
<organism evidence="4">
    <name type="scientific">Ditylum brightwellii</name>
    <dbReference type="NCBI Taxonomy" id="49249"/>
    <lineage>
        <taxon>Eukaryota</taxon>
        <taxon>Sar</taxon>
        <taxon>Stramenopiles</taxon>
        <taxon>Ochrophyta</taxon>
        <taxon>Bacillariophyta</taxon>
        <taxon>Mediophyceae</taxon>
        <taxon>Lithodesmiophycidae</taxon>
        <taxon>Lithodesmiales</taxon>
        <taxon>Lithodesmiaceae</taxon>
        <taxon>Ditylum</taxon>
    </lineage>
</organism>
<dbReference type="GO" id="GO:0016413">
    <property type="term" value="F:O-acetyltransferase activity"/>
    <property type="evidence" value="ECO:0007669"/>
    <property type="project" value="InterPro"/>
</dbReference>
<accession>A0A6V2LHJ2</accession>
<evidence type="ECO:0000256" key="1">
    <source>
        <dbReference type="ARBA" id="ARBA00007727"/>
    </source>
</evidence>
<sequence length="922" mass="104574">MSPRGLQPSDSSDTTLQKRKKETTDISCVCYQLKRKPIHRLQRSANLTLRAMLVFALVPLACHTPGIGGSQASQNNIRGSRHLAYNDIVITNTTDEPSHIRMCRYLMPRLDYVTESGDLLKKAYSMGIMKQSIEDLTPGELEKLGIVDSGEDSKGMPVRPPEMDELYIVEEDEEVCVDTSAPHSNLLQIFSSHLLSIASRKFMLNVEYRHKCHRWRGKREDLLEKPTTIQEMLSSSLLIDADEGFAIDEIPLELLAIRTLCAGCIKEVEEVGIPKRNCALFSRPTVYDAVTAKKANHIAMKAAGISRTSFSTIGDPSEQTQLPIGIVAIMPSIRRNLLHVSDMFDEGLTAFYGGEEARINSLASRVGQIENLTSVIAEHGQGEQGAYSHLTDDDAVIYLNCVREHCAGEELALSFAVPNYIYLLHIPVHVSRIRVVVAKDCADHIQGCRDHGQELITFLTKYFPRSSVRYIEEASTFAAYSRMMLADYLVCPPGISCFIPSLVSGVAKSVLFGDSRIVPWLSELGEAELRNVTLLDMQETPVNSVDKMNFDKFLNKFPGRDKKQCRFLRGRVGTWEQDIESAYLFQYKTPIRHYVGEANVRFVPTDETPYRLPSTYRWQEDLFELCNIRTLNRDRMCKVMKDLGMSRIFFLGDSLGLNMGQSFWKLTGHKDNPTELGSLDPNWERMVQCNPDNNEDDFLVTVVRTDQIIENDEPVDEEQKFKNCAAYCYPWSEHYKSYDGDTLFIVNTGPHFQSHHQFQVTFDEFVAKIDSYNRPRDIILWRTTVPGHPHCYEPSDQKPFNSYMDYAATELTDTYSWDKFIGYNDYVAKALDERKREDGEFIIVGDKSASSIPSRARIELLDVYPMTVQRPDGHVSSGECAECPGPESGNNKDCLHYFLPGPPDWWNNLMYSHLLDLSPQGD</sequence>
<gene>
    <name evidence="3" type="ORF">DBRI00130_LOCUS33095</name>
    <name evidence="4" type="ORF">DBRI00130_LOCUS33102</name>
</gene>
<dbReference type="PANTHER" id="PTHR32285:SF48">
    <property type="entry name" value="PROTEIN TRICHOME BIREFRINGENCE-LIKE 19"/>
    <property type="match status" value="1"/>
</dbReference>